<evidence type="ECO:0000256" key="2">
    <source>
        <dbReference type="ARBA" id="ARBA00005272"/>
    </source>
</evidence>
<dbReference type="GO" id="GO:0003955">
    <property type="term" value="F:NAD(P)H dehydrogenase (quinone) activity"/>
    <property type="evidence" value="ECO:0007669"/>
    <property type="project" value="TreeGrafter"/>
</dbReference>
<dbReference type="PANTHER" id="PTHR42913">
    <property type="entry name" value="APOPTOSIS-INDUCING FACTOR 1"/>
    <property type="match status" value="1"/>
</dbReference>
<dbReference type="GO" id="GO:0019646">
    <property type="term" value="P:aerobic electron transport chain"/>
    <property type="evidence" value="ECO:0007669"/>
    <property type="project" value="TreeGrafter"/>
</dbReference>
<proteinExistence type="inferred from homology"/>
<dbReference type="STRING" id="1305675.BFG57_02830"/>
<accession>A0A1E5LDQ4</accession>
<evidence type="ECO:0000313" key="8">
    <source>
        <dbReference type="Proteomes" id="UP000095209"/>
    </source>
</evidence>
<evidence type="ECO:0000256" key="1">
    <source>
        <dbReference type="ARBA" id="ARBA00001974"/>
    </source>
</evidence>
<dbReference type="InterPro" id="IPR023753">
    <property type="entry name" value="FAD/NAD-binding_dom"/>
</dbReference>
<keyword evidence="3" id="KW-0285">Flavoprotein</keyword>
<dbReference type="SUPFAM" id="SSF51905">
    <property type="entry name" value="FAD/NAD(P)-binding domain"/>
    <property type="match status" value="2"/>
</dbReference>
<evidence type="ECO:0000256" key="3">
    <source>
        <dbReference type="ARBA" id="ARBA00022630"/>
    </source>
</evidence>
<dbReference type="Pfam" id="PF07992">
    <property type="entry name" value="Pyr_redox_2"/>
    <property type="match status" value="1"/>
</dbReference>
<comment type="cofactor">
    <cofactor evidence="1">
        <name>FAD</name>
        <dbReference type="ChEBI" id="CHEBI:57692"/>
    </cofactor>
</comment>
<keyword evidence="5" id="KW-0560">Oxidoreductase</keyword>
<dbReference type="RefSeq" id="WP_069717762.1">
    <property type="nucleotide sequence ID" value="NZ_MJEH01000033.1"/>
</dbReference>
<sequence>MKRLILAGCGHAHVYLLKQFANSNVDDVEILVFSPSRYQYYSGMFSGYAEAIYKLEDIRIDIEQMATSAGATLINEAVDKIDAHNKSITTANGLNYHFDILSINTGSIINDHHIANIEQYAHFIKPNNHYQQSVQALQTATQPVVVGGGASGIELSISLASYRNQHKLDQTPVSLIYPEEHVLKQFHNESLSKRVETELSRIGVQLIPNTRIHSVKENMLQSTNNEHITYSELLWLAGIRAPSLFNKSNLPTNTDGFLLVNKQLCVPEYPYIFGAGDSVTMKEHPNLPKAGVYAIRQAPLLWKNVIKALRDDSSQLEVFNPQKNYLAILSLSNHYGVAIYGKHYMFGKFAWKWKNYIDTKFMNQYK</sequence>
<dbReference type="Proteomes" id="UP000095209">
    <property type="component" value="Unassembled WGS sequence"/>
</dbReference>
<organism evidence="7 8">
    <name type="scientific">Bacillus solimangrovi</name>
    <dbReference type="NCBI Taxonomy" id="1305675"/>
    <lineage>
        <taxon>Bacteria</taxon>
        <taxon>Bacillati</taxon>
        <taxon>Bacillota</taxon>
        <taxon>Bacilli</taxon>
        <taxon>Bacillales</taxon>
        <taxon>Bacillaceae</taxon>
        <taxon>Bacillus</taxon>
    </lineage>
</organism>
<dbReference type="PANTHER" id="PTHR42913:SF9">
    <property type="entry name" value="SLR1591 PROTEIN"/>
    <property type="match status" value="1"/>
</dbReference>
<keyword evidence="8" id="KW-1185">Reference proteome</keyword>
<dbReference type="InterPro" id="IPR051169">
    <property type="entry name" value="NADH-Q_oxidoreductase"/>
</dbReference>
<evidence type="ECO:0000256" key="4">
    <source>
        <dbReference type="ARBA" id="ARBA00022827"/>
    </source>
</evidence>
<comment type="caution">
    <text evidence="7">The sequence shown here is derived from an EMBL/GenBank/DDBJ whole genome shotgun (WGS) entry which is preliminary data.</text>
</comment>
<evidence type="ECO:0000256" key="5">
    <source>
        <dbReference type="ARBA" id="ARBA00023002"/>
    </source>
</evidence>
<feature type="domain" description="FAD/NAD(P)-binding" evidence="6">
    <location>
        <begin position="7"/>
        <end position="287"/>
    </location>
</feature>
<reference evidence="7 8" key="1">
    <citation type="submission" date="2016-08" db="EMBL/GenBank/DDBJ databases">
        <title>Genome of Bacillus solimangrovi GH2-4.</title>
        <authorList>
            <person name="Lim S."/>
            <person name="Kim B.-C."/>
        </authorList>
    </citation>
    <scope>NUCLEOTIDE SEQUENCE [LARGE SCALE GENOMIC DNA]</scope>
    <source>
        <strain evidence="7 8">GH2-4</strain>
    </source>
</reference>
<keyword evidence="4" id="KW-0274">FAD</keyword>
<name>A0A1E5LDQ4_9BACI</name>
<dbReference type="Gene3D" id="3.50.50.100">
    <property type="match status" value="1"/>
</dbReference>
<dbReference type="AlphaFoldDB" id="A0A1E5LDQ4"/>
<dbReference type="OrthoDB" id="9772934at2"/>
<dbReference type="EMBL" id="MJEH01000033">
    <property type="protein sequence ID" value="OEH92221.1"/>
    <property type="molecule type" value="Genomic_DNA"/>
</dbReference>
<comment type="similarity">
    <text evidence="2">Belongs to the NADH dehydrogenase family.</text>
</comment>
<gene>
    <name evidence="7" type="ORF">BFG57_02830</name>
</gene>
<evidence type="ECO:0000313" key="7">
    <source>
        <dbReference type="EMBL" id="OEH92221.1"/>
    </source>
</evidence>
<protein>
    <recommendedName>
        <fullName evidence="6">FAD/NAD(P)-binding domain-containing protein</fullName>
    </recommendedName>
</protein>
<dbReference type="InterPro" id="IPR036188">
    <property type="entry name" value="FAD/NAD-bd_sf"/>
</dbReference>
<evidence type="ECO:0000259" key="6">
    <source>
        <dbReference type="Pfam" id="PF07992"/>
    </source>
</evidence>